<dbReference type="PROSITE" id="PS00036">
    <property type="entry name" value="BZIP_BASIC"/>
    <property type="match status" value="1"/>
</dbReference>
<dbReference type="SMART" id="SM00338">
    <property type="entry name" value="BRLZ"/>
    <property type="match status" value="1"/>
</dbReference>
<dbReference type="AlphaFoldDB" id="A0A183BG07"/>
<dbReference type="PROSITE" id="PS50217">
    <property type="entry name" value="BZIP"/>
    <property type="match status" value="1"/>
</dbReference>
<feature type="compositionally biased region" description="Polar residues" evidence="5">
    <location>
        <begin position="1"/>
        <end position="13"/>
    </location>
</feature>
<proteinExistence type="inferred from homology"/>
<protein>
    <submittedName>
        <fullName evidence="9">BZIP domain-containing protein</fullName>
    </submittedName>
</protein>
<feature type="domain" description="BZIP" evidence="6">
    <location>
        <begin position="46"/>
        <end position="109"/>
    </location>
</feature>
<keyword evidence="3" id="KW-0238">DNA-binding</keyword>
<dbReference type="PANTHER" id="PTHR11462:SF35">
    <property type="entry name" value="TRANSCRIPTION FACTOR JRA"/>
    <property type="match status" value="1"/>
</dbReference>
<sequence>MDDGSTHSYSISADTGGGTQGQIGCAVTNASGQTPPSSVDDLDQHHLKLERKRARNRVAARRCRERKITLIRALENQVAERDAHVRCLEDLLARYRSEGERLRKHMEILANSYSSLKAELYQYPVLLHQQQTQLQQHNTTAASEQQPSGLTQPNVTQIPKRVSIKPFP</sequence>
<comment type="similarity">
    <text evidence="1">Belongs to the bZIP family. Jun subfamily.</text>
</comment>
<dbReference type="InterPro" id="IPR002112">
    <property type="entry name" value="Leuzip_Jun"/>
</dbReference>
<evidence type="ECO:0000313" key="8">
    <source>
        <dbReference type="Proteomes" id="UP000272942"/>
    </source>
</evidence>
<organism evidence="9">
    <name type="scientific">Echinostoma caproni</name>
    <dbReference type="NCBI Taxonomy" id="27848"/>
    <lineage>
        <taxon>Eukaryota</taxon>
        <taxon>Metazoa</taxon>
        <taxon>Spiralia</taxon>
        <taxon>Lophotrochozoa</taxon>
        <taxon>Platyhelminthes</taxon>
        <taxon>Trematoda</taxon>
        <taxon>Digenea</taxon>
        <taxon>Plagiorchiida</taxon>
        <taxon>Echinostomata</taxon>
        <taxon>Echinostomatoidea</taxon>
        <taxon>Echinostomatidae</taxon>
        <taxon>Echinostoma</taxon>
    </lineage>
</organism>
<dbReference type="GO" id="GO:0000978">
    <property type="term" value="F:RNA polymerase II cis-regulatory region sequence-specific DNA binding"/>
    <property type="evidence" value="ECO:0007669"/>
    <property type="project" value="TreeGrafter"/>
</dbReference>
<evidence type="ECO:0000256" key="1">
    <source>
        <dbReference type="ARBA" id="ARBA00006882"/>
    </source>
</evidence>
<evidence type="ECO:0000256" key="2">
    <source>
        <dbReference type="ARBA" id="ARBA00023015"/>
    </source>
</evidence>
<gene>
    <name evidence="7" type="ORF">ECPE_LOCUS18142</name>
</gene>
<feature type="compositionally biased region" description="Polar residues" evidence="5">
    <location>
        <begin position="141"/>
        <end position="157"/>
    </location>
</feature>
<evidence type="ECO:0000256" key="4">
    <source>
        <dbReference type="ARBA" id="ARBA00023163"/>
    </source>
</evidence>
<dbReference type="InterPro" id="IPR050946">
    <property type="entry name" value="AP-1_TF_bZIP"/>
</dbReference>
<evidence type="ECO:0000256" key="3">
    <source>
        <dbReference type="ARBA" id="ARBA00023125"/>
    </source>
</evidence>
<evidence type="ECO:0000313" key="7">
    <source>
        <dbReference type="EMBL" id="VDP95659.1"/>
    </source>
</evidence>
<dbReference type="WBParaSite" id="ECPE_0001819101-mRNA-1">
    <property type="protein sequence ID" value="ECPE_0001819101-mRNA-1"/>
    <property type="gene ID" value="ECPE_0001819101"/>
</dbReference>
<accession>A0A183BG07</accession>
<dbReference type="OrthoDB" id="2187714at2759"/>
<dbReference type="GO" id="GO:0000981">
    <property type="term" value="F:DNA-binding transcription factor activity, RNA polymerase II-specific"/>
    <property type="evidence" value="ECO:0007669"/>
    <property type="project" value="TreeGrafter"/>
</dbReference>
<evidence type="ECO:0000256" key="5">
    <source>
        <dbReference type="SAM" id="MobiDB-lite"/>
    </source>
</evidence>
<keyword evidence="2" id="KW-0805">Transcription regulation</keyword>
<evidence type="ECO:0000313" key="9">
    <source>
        <dbReference type="WBParaSite" id="ECPE_0001819101-mRNA-1"/>
    </source>
</evidence>
<dbReference type="GO" id="GO:0005667">
    <property type="term" value="C:transcription regulator complex"/>
    <property type="evidence" value="ECO:0007669"/>
    <property type="project" value="TreeGrafter"/>
</dbReference>
<dbReference type="InterPro" id="IPR046347">
    <property type="entry name" value="bZIP_sf"/>
</dbReference>
<dbReference type="InterPro" id="IPR004827">
    <property type="entry name" value="bZIP"/>
</dbReference>
<name>A0A183BG07_9TREM</name>
<feature type="compositionally biased region" description="Polar residues" evidence="5">
    <location>
        <begin position="28"/>
        <end position="37"/>
    </location>
</feature>
<dbReference type="PANTHER" id="PTHR11462">
    <property type="entry name" value="JUN TRANSCRIPTION FACTOR-RELATED"/>
    <property type="match status" value="1"/>
</dbReference>
<dbReference type="EMBL" id="UZAN01075022">
    <property type="protein sequence ID" value="VDP95659.1"/>
    <property type="molecule type" value="Genomic_DNA"/>
</dbReference>
<dbReference type="Gene3D" id="1.20.5.170">
    <property type="match status" value="1"/>
</dbReference>
<dbReference type="SUPFAM" id="SSF57959">
    <property type="entry name" value="Leucine zipper domain"/>
    <property type="match status" value="1"/>
</dbReference>
<dbReference type="Pfam" id="PF00170">
    <property type="entry name" value="bZIP_1"/>
    <property type="match status" value="1"/>
</dbReference>
<keyword evidence="8" id="KW-1185">Reference proteome</keyword>
<feature type="region of interest" description="Disordered" evidence="5">
    <location>
        <begin position="134"/>
        <end position="168"/>
    </location>
</feature>
<evidence type="ECO:0000259" key="6">
    <source>
        <dbReference type="PROSITE" id="PS50217"/>
    </source>
</evidence>
<feature type="region of interest" description="Disordered" evidence="5">
    <location>
        <begin position="1"/>
        <end position="42"/>
    </location>
</feature>
<reference evidence="9" key="1">
    <citation type="submission" date="2016-06" db="UniProtKB">
        <authorList>
            <consortium name="WormBaseParasite"/>
        </authorList>
    </citation>
    <scope>IDENTIFICATION</scope>
</reference>
<keyword evidence="4" id="KW-0804">Transcription</keyword>
<reference evidence="7 8" key="2">
    <citation type="submission" date="2018-11" db="EMBL/GenBank/DDBJ databases">
        <authorList>
            <consortium name="Pathogen Informatics"/>
        </authorList>
    </citation>
    <scope>NUCLEOTIDE SEQUENCE [LARGE SCALE GENOMIC DNA]</scope>
    <source>
        <strain evidence="7 8">Egypt</strain>
    </source>
</reference>
<dbReference type="Proteomes" id="UP000272942">
    <property type="component" value="Unassembled WGS sequence"/>
</dbReference>
<dbReference type="PRINTS" id="PR00043">
    <property type="entry name" value="LEUZIPPRJUN"/>
</dbReference>